<dbReference type="EMBL" id="BAABME010006151">
    <property type="protein sequence ID" value="GAA0167597.1"/>
    <property type="molecule type" value="Genomic_DNA"/>
</dbReference>
<dbReference type="InterPro" id="IPR057670">
    <property type="entry name" value="SH3_retrovirus"/>
</dbReference>
<comment type="caution">
    <text evidence="2">The sequence shown here is derived from an EMBL/GenBank/DDBJ whole genome shotgun (WGS) entry which is preliminary data.</text>
</comment>
<name>A0AAV3QXD8_LITER</name>
<protein>
    <recommendedName>
        <fullName evidence="1">Retroviral polymerase SH3-like domain-containing protein</fullName>
    </recommendedName>
</protein>
<gene>
    <name evidence="2" type="ORF">LIER_22488</name>
</gene>
<accession>A0AAV3QXD8</accession>
<evidence type="ECO:0000313" key="3">
    <source>
        <dbReference type="Proteomes" id="UP001454036"/>
    </source>
</evidence>
<evidence type="ECO:0000313" key="2">
    <source>
        <dbReference type="EMBL" id="GAA0167597.1"/>
    </source>
</evidence>
<dbReference type="PANTHER" id="PTHR42648:SF31">
    <property type="entry name" value="RNA-DIRECTED DNA POLYMERASE"/>
    <property type="match status" value="1"/>
</dbReference>
<dbReference type="InterPro" id="IPR039537">
    <property type="entry name" value="Retrotran_Ty1/copia-like"/>
</dbReference>
<keyword evidence="3" id="KW-1185">Reference proteome</keyword>
<dbReference type="Pfam" id="PF25597">
    <property type="entry name" value="SH3_retrovirus"/>
    <property type="match status" value="1"/>
</dbReference>
<dbReference type="SUPFAM" id="SSF53098">
    <property type="entry name" value="Ribonuclease H-like"/>
    <property type="match status" value="1"/>
</dbReference>
<feature type="domain" description="Retroviral polymerase SH3-like" evidence="1">
    <location>
        <begin position="72"/>
        <end position="132"/>
    </location>
</feature>
<dbReference type="Proteomes" id="UP001454036">
    <property type="component" value="Unassembled WGS sequence"/>
</dbReference>
<proteinExistence type="predicted"/>
<dbReference type="PANTHER" id="PTHR42648">
    <property type="entry name" value="TRANSPOSASE, PUTATIVE-RELATED"/>
    <property type="match status" value="1"/>
</dbReference>
<dbReference type="InterPro" id="IPR012337">
    <property type="entry name" value="RNaseH-like_sf"/>
</dbReference>
<evidence type="ECO:0000259" key="1">
    <source>
        <dbReference type="Pfam" id="PF25597"/>
    </source>
</evidence>
<reference evidence="2 3" key="1">
    <citation type="submission" date="2024-01" db="EMBL/GenBank/DDBJ databases">
        <title>The complete chloroplast genome sequence of Lithospermum erythrorhizon: insights into the phylogenetic relationship among Boraginaceae species and the maternal lineages of purple gromwells.</title>
        <authorList>
            <person name="Okada T."/>
            <person name="Watanabe K."/>
        </authorList>
    </citation>
    <scope>NUCLEOTIDE SEQUENCE [LARGE SCALE GENOMIC DNA]</scope>
</reference>
<sequence length="170" mass="19612">MGEWNGTPSHFECWHALRFQSNLPIKFWGECILTTGYLINRTPSSVLQFKSPYELLYGKPHTYSHLRVFGALCFVHNQKSKLDKFSSRSTRCIFVGYPFGKKRWKLFDVESREYFVSRDVVFYENEFPFTSSLSKPNASVVAPNVLCSVDKEEDLDEFSGVDEAAQPISE</sequence>
<dbReference type="AlphaFoldDB" id="A0AAV3QXD8"/>
<organism evidence="2 3">
    <name type="scientific">Lithospermum erythrorhizon</name>
    <name type="common">Purple gromwell</name>
    <name type="synonym">Lithospermum officinale var. erythrorhizon</name>
    <dbReference type="NCBI Taxonomy" id="34254"/>
    <lineage>
        <taxon>Eukaryota</taxon>
        <taxon>Viridiplantae</taxon>
        <taxon>Streptophyta</taxon>
        <taxon>Embryophyta</taxon>
        <taxon>Tracheophyta</taxon>
        <taxon>Spermatophyta</taxon>
        <taxon>Magnoliopsida</taxon>
        <taxon>eudicotyledons</taxon>
        <taxon>Gunneridae</taxon>
        <taxon>Pentapetalae</taxon>
        <taxon>asterids</taxon>
        <taxon>lamiids</taxon>
        <taxon>Boraginales</taxon>
        <taxon>Boraginaceae</taxon>
        <taxon>Boraginoideae</taxon>
        <taxon>Lithospermeae</taxon>
        <taxon>Lithospermum</taxon>
    </lineage>
</organism>